<evidence type="ECO:0000256" key="8">
    <source>
        <dbReference type="SAM" id="MobiDB-lite"/>
    </source>
</evidence>
<feature type="domain" description="Major facilitator superfamily (MFS) profile" evidence="10">
    <location>
        <begin position="60"/>
        <end position="517"/>
    </location>
</feature>
<dbReference type="InterPro" id="IPR003663">
    <property type="entry name" value="Sugar/inositol_transpt"/>
</dbReference>
<accession>A0A8H6QUZ5</accession>
<dbReference type="PRINTS" id="PR00171">
    <property type="entry name" value="SUGRTRNSPORT"/>
</dbReference>
<gene>
    <name evidence="11" type="ORF">CNMCM7691_007108</name>
</gene>
<evidence type="ECO:0000256" key="5">
    <source>
        <dbReference type="ARBA" id="ARBA00022989"/>
    </source>
</evidence>
<feature type="transmembrane region" description="Helical" evidence="9">
    <location>
        <begin position="110"/>
        <end position="128"/>
    </location>
</feature>
<evidence type="ECO:0000313" key="11">
    <source>
        <dbReference type="EMBL" id="KAF7178417.1"/>
    </source>
</evidence>
<keyword evidence="3 7" id="KW-0813">Transport</keyword>
<dbReference type="Proteomes" id="UP000641853">
    <property type="component" value="Unassembled WGS sequence"/>
</dbReference>
<feature type="transmembrane region" description="Helical" evidence="9">
    <location>
        <begin position="140"/>
        <end position="157"/>
    </location>
</feature>
<dbReference type="AlphaFoldDB" id="A0A8H6QUZ5"/>
<evidence type="ECO:0000256" key="3">
    <source>
        <dbReference type="ARBA" id="ARBA00022448"/>
    </source>
</evidence>
<keyword evidence="6 9" id="KW-0472">Membrane</keyword>
<dbReference type="InterPro" id="IPR005828">
    <property type="entry name" value="MFS_sugar_transport-like"/>
</dbReference>
<feature type="transmembrane region" description="Helical" evidence="9">
    <location>
        <begin position="325"/>
        <end position="348"/>
    </location>
</feature>
<dbReference type="SUPFAM" id="SSF103473">
    <property type="entry name" value="MFS general substrate transporter"/>
    <property type="match status" value="1"/>
</dbReference>
<evidence type="ECO:0000259" key="10">
    <source>
        <dbReference type="PROSITE" id="PS50850"/>
    </source>
</evidence>
<sequence>MLFRPLQNYTGLAEDTDLNLPERGLGGYPSSPHVIKRAVAIMRLAIDWSRWTTSPYYAVVILIIACGSIPKGYDEGGFSASVNLESFVNDFHLANSEWTNNKTELANRKANITSFNVLGAAFGALLALDLNDRLGRLRSWRLACLIWAAGLFVQVFSSGIYGLILAARLCSGLGAGMLTVSTPLYLSEIAPTRTRGLVVSIYMVVLLTVLALGFFINYAASLHMAPTRTQYRLVQSIPLMPVGIAFFASFIAPETPRYLVSTDRHDEARAVLARLRGKEISDPAIEDEFNGIDAQVRTRAMDLASVTHWEAFKETQLNPNYRQRFWLLIAMQTISQWTGGNGITYYVATIFQYAGIDGNARSLVSSGAYGIVKLVFTMAFTWGLIDYLGRRRCALAGLSLQLAAHIYMGAYMGLQPGSSTNRSASNAAIASVFIYAVGWSIGLCTIPYLYGTEIFPTRIRNVNYAISMSLHWFYQFAVVRVTPNMFVSLDVWGAYLFWAIICFSGLVILGIWMPETKGVPIERMGDLFEGPWYLRWRAKPREVSSSLPSPAGIDAGVDPGEKRPGWVNVPV</sequence>
<keyword evidence="12" id="KW-1185">Reference proteome</keyword>
<comment type="similarity">
    <text evidence="2 7">Belongs to the major facilitator superfamily. Sugar transporter (TC 2.A.1.1) family.</text>
</comment>
<reference evidence="11" key="1">
    <citation type="submission" date="2020-06" db="EMBL/GenBank/DDBJ databases">
        <title>Draft genome sequences of strains closely related to Aspergillus parafelis and Aspergillus hiratsukae.</title>
        <authorList>
            <person name="Dos Santos R.A.C."/>
            <person name="Rivero-Menendez O."/>
            <person name="Steenwyk J.L."/>
            <person name="Mead M.E."/>
            <person name="Goldman G.H."/>
            <person name="Alastruey-Izquierdo A."/>
            <person name="Rokas A."/>
        </authorList>
    </citation>
    <scope>NUCLEOTIDE SEQUENCE</scope>
    <source>
        <strain evidence="11">CNM-CM7691</strain>
    </source>
</reference>
<dbReference type="FunFam" id="1.20.1250.20:FF:000558">
    <property type="entry name" value="MFS quinate transporter, putative"/>
    <property type="match status" value="1"/>
</dbReference>
<feature type="transmembrane region" description="Helical" evidence="9">
    <location>
        <begin position="462"/>
        <end position="483"/>
    </location>
</feature>
<dbReference type="Pfam" id="PF00083">
    <property type="entry name" value="Sugar_tr"/>
    <property type="match status" value="1"/>
</dbReference>
<keyword evidence="4 9" id="KW-0812">Transmembrane</keyword>
<evidence type="ECO:0000256" key="6">
    <source>
        <dbReference type="ARBA" id="ARBA00023136"/>
    </source>
</evidence>
<evidence type="ECO:0000256" key="9">
    <source>
        <dbReference type="SAM" id="Phobius"/>
    </source>
</evidence>
<feature type="transmembrane region" description="Helical" evidence="9">
    <location>
        <begin position="368"/>
        <end position="388"/>
    </location>
</feature>
<organism evidence="11 12">
    <name type="scientific">Aspergillus felis</name>
    <dbReference type="NCBI Taxonomy" id="1287682"/>
    <lineage>
        <taxon>Eukaryota</taxon>
        <taxon>Fungi</taxon>
        <taxon>Dikarya</taxon>
        <taxon>Ascomycota</taxon>
        <taxon>Pezizomycotina</taxon>
        <taxon>Eurotiomycetes</taxon>
        <taxon>Eurotiomycetidae</taxon>
        <taxon>Eurotiales</taxon>
        <taxon>Aspergillaceae</taxon>
        <taxon>Aspergillus</taxon>
        <taxon>Aspergillus subgen. Fumigati</taxon>
    </lineage>
</organism>
<dbReference type="Gene3D" id="1.20.1250.20">
    <property type="entry name" value="MFS general substrate transporter like domains"/>
    <property type="match status" value="1"/>
</dbReference>
<evidence type="ECO:0000256" key="4">
    <source>
        <dbReference type="ARBA" id="ARBA00022692"/>
    </source>
</evidence>
<dbReference type="InterPro" id="IPR036259">
    <property type="entry name" value="MFS_trans_sf"/>
</dbReference>
<comment type="subcellular location">
    <subcellularLocation>
        <location evidence="1">Membrane</location>
        <topology evidence="1">Multi-pass membrane protein</topology>
    </subcellularLocation>
</comment>
<dbReference type="PANTHER" id="PTHR48022:SF43">
    <property type="entry name" value="QUINATE TRANSPORTER, PUTATIVE (AFU_ORTHOLOGUE AFUA_1G16230)-RELATED"/>
    <property type="match status" value="1"/>
</dbReference>
<evidence type="ECO:0000256" key="2">
    <source>
        <dbReference type="ARBA" id="ARBA00010992"/>
    </source>
</evidence>
<name>A0A8H6QUZ5_9EURO</name>
<feature type="transmembrane region" description="Helical" evidence="9">
    <location>
        <begin position="495"/>
        <end position="514"/>
    </location>
</feature>
<dbReference type="GO" id="GO:0016020">
    <property type="term" value="C:membrane"/>
    <property type="evidence" value="ECO:0007669"/>
    <property type="project" value="UniProtKB-SubCell"/>
</dbReference>
<feature type="region of interest" description="Disordered" evidence="8">
    <location>
        <begin position="543"/>
        <end position="571"/>
    </location>
</feature>
<dbReference type="PANTHER" id="PTHR48022">
    <property type="entry name" value="PLASTIDIC GLUCOSE TRANSPORTER 4"/>
    <property type="match status" value="1"/>
</dbReference>
<evidence type="ECO:0000313" key="12">
    <source>
        <dbReference type="Proteomes" id="UP000641853"/>
    </source>
</evidence>
<evidence type="ECO:0000256" key="1">
    <source>
        <dbReference type="ARBA" id="ARBA00004141"/>
    </source>
</evidence>
<feature type="transmembrane region" description="Helical" evidence="9">
    <location>
        <begin position="198"/>
        <end position="220"/>
    </location>
</feature>
<comment type="caution">
    <text evidence="11">The sequence shown here is derived from an EMBL/GenBank/DDBJ whole genome shotgun (WGS) entry which is preliminary data.</text>
</comment>
<feature type="transmembrane region" description="Helical" evidence="9">
    <location>
        <begin position="395"/>
        <end position="414"/>
    </location>
</feature>
<dbReference type="InterPro" id="IPR050360">
    <property type="entry name" value="MFS_Sugar_Transporters"/>
</dbReference>
<evidence type="ECO:0000256" key="7">
    <source>
        <dbReference type="RuleBase" id="RU003346"/>
    </source>
</evidence>
<proteinExistence type="inferred from homology"/>
<dbReference type="PROSITE" id="PS50850">
    <property type="entry name" value="MFS"/>
    <property type="match status" value="1"/>
</dbReference>
<keyword evidence="5 9" id="KW-1133">Transmembrane helix</keyword>
<feature type="transmembrane region" description="Helical" evidence="9">
    <location>
        <begin position="232"/>
        <end position="252"/>
    </location>
</feature>
<dbReference type="GO" id="GO:0005351">
    <property type="term" value="F:carbohydrate:proton symporter activity"/>
    <property type="evidence" value="ECO:0007669"/>
    <property type="project" value="TreeGrafter"/>
</dbReference>
<dbReference type="InterPro" id="IPR020846">
    <property type="entry name" value="MFS_dom"/>
</dbReference>
<dbReference type="EMBL" id="JACBAG010001881">
    <property type="protein sequence ID" value="KAF7178417.1"/>
    <property type="molecule type" value="Genomic_DNA"/>
</dbReference>
<feature type="transmembrane region" description="Helical" evidence="9">
    <location>
        <begin position="426"/>
        <end position="450"/>
    </location>
</feature>
<protein>
    <recommendedName>
        <fullName evidence="10">Major facilitator superfamily (MFS) profile domain-containing protein</fullName>
    </recommendedName>
</protein>
<dbReference type="NCBIfam" id="TIGR00879">
    <property type="entry name" value="SP"/>
    <property type="match status" value="1"/>
</dbReference>